<sequence>MWVKKEVADLINKHGTNEPVELCDILGILLISWDMHEDMNGIYKYLRRNKLIYYNNRLPEHRVRFVIAHELAHAILHPNSNAAYLRNTSWTMLSKAEKQAHEFATYLLIHGINRSDYETKKNLLRAIGIPMEMERFI</sequence>
<evidence type="ECO:0000313" key="2">
    <source>
        <dbReference type="EMBL" id="EUJ27366.1"/>
    </source>
</evidence>
<dbReference type="PATRIC" id="fig|1265820.5.peg.2679"/>
<feature type="domain" description="IrrE N-terminal-like" evidence="1">
    <location>
        <begin position="23"/>
        <end position="109"/>
    </location>
</feature>
<dbReference type="PANTHER" id="PTHR43236:SF1">
    <property type="entry name" value="BLL7220 PROTEIN"/>
    <property type="match status" value="1"/>
</dbReference>
<dbReference type="EMBL" id="AODE01000026">
    <property type="protein sequence ID" value="EUJ27366.1"/>
    <property type="molecule type" value="Genomic_DNA"/>
</dbReference>
<dbReference type="STRING" id="1265820.PCORN_13592"/>
<dbReference type="InterPro" id="IPR010359">
    <property type="entry name" value="IrrE_HExxH"/>
</dbReference>
<accession>W7BVM0</accession>
<reference evidence="2 3" key="1">
    <citation type="journal article" date="2014" name="Int. J. Syst. Evol. Microbiol.">
        <title>Listeria floridensis sp. nov., Listeria aquatica sp. nov., Listeria cornellensis sp. nov., Listeria riparia sp. nov. and Listeria grandensis sp. nov., from agricultural and natural environments.</title>
        <authorList>
            <person name="den Bakker H.C."/>
            <person name="Warchocki S."/>
            <person name="Wright E.M."/>
            <person name="Allred A.F."/>
            <person name="Ahlstrom C."/>
            <person name="Manuel C.S."/>
            <person name="Stasiewicz M.J."/>
            <person name="Burrell A."/>
            <person name="Roof S."/>
            <person name="Strawn L."/>
            <person name="Fortes E.D."/>
            <person name="Nightingale K.K."/>
            <person name="Kephart D."/>
            <person name="Wiedmann M."/>
        </authorList>
    </citation>
    <scope>NUCLEOTIDE SEQUENCE [LARGE SCALE GENOMIC DNA]</scope>
    <source>
        <strain evidence="3">FSL F6-969</strain>
    </source>
</reference>
<dbReference type="RefSeq" id="WP_036080740.1">
    <property type="nucleotide sequence ID" value="NZ_AODE01000026.1"/>
</dbReference>
<evidence type="ECO:0000313" key="3">
    <source>
        <dbReference type="Proteomes" id="UP000019254"/>
    </source>
</evidence>
<evidence type="ECO:0000259" key="1">
    <source>
        <dbReference type="Pfam" id="PF06114"/>
    </source>
</evidence>
<dbReference type="Pfam" id="PF06114">
    <property type="entry name" value="Peptidase_M78"/>
    <property type="match status" value="1"/>
</dbReference>
<dbReference type="InterPro" id="IPR052345">
    <property type="entry name" value="Rad_response_metalloprotease"/>
</dbReference>
<keyword evidence="3" id="KW-1185">Reference proteome</keyword>
<dbReference type="Gene3D" id="1.10.10.2910">
    <property type="match status" value="1"/>
</dbReference>
<proteinExistence type="predicted"/>
<comment type="caution">
    <text evidence="2">The sequence shown here is derived from an EMBL/GenBank/DDBJ whole genome shotgun (WGS) entry which is preliminary data.</text>
</comment>
<name>W7BVM0_9LIST</name>
<dbReference type="PANTHER" id="PTHR43236">
    <property type="entry name" value="ANTITOXIN HIGA1"/>
    <property type="match status" value="1"/>
</dbReference>
<dbReference type="OrthoDB" id="9794834at2"/>
<protein>
    <recommendedName>
        <fullName evidence="1">IrrE N-terminal-like domain-containing protein</fullName>
    </recommendedName>
</protein>
<dbReference type="Proteomes" id="UP000019254">
    <property type="component" value="Unassembled WGS sequence"/>
</dbReference>
<organism evidence="2 3">
    <name type="scientific">Listeria cornellensis FSL F6-0969</name>
    <dbReference type="NCBI Taxonomy" id="1265820"/>
    <lineage>
        <taxon>Bacteria</taxon>
        <taxon>Bacillati</taxon>
        <taxon>Bacillota</taxon>
        <taxon>Bacilli</taxon>
        <taxon>Bacillales</taxon>
        <taxon>Listeriaceae</taxon>
        <taxon>Listeria</taxon>
    </lineage>
</organism>
<dbReference type="AlphaFoldDB" id="W7BVM0"/>
<gene>
    <name evidence="2" type="ORF">PCORN_13592</name>
</gene>